<dbReference type="Proteomes" id="UP000182334">
    <property type="component" value="Chromosome I"/>
</dbReference>
<dbReference type="Gene3D" id="1.20.1050.80">
    <property type="entry name" value="VPS9 domain"/>
    <property type="match status" value="1"/>
</dbReference>
<dbReference type="InterPro" id="IPR049517">
    <property type="entry name" value="ACX-like_C"/>
</dbReference>
<reference evidence="3 4" key="1">
    <citation type="submission" date="2016-10" db="EMBL/GenBank/DDBJ databases">
        <authorList>
            <person name="de Groot N.N."/>
        </authorList>
    </citation>
    <scope>NUCLEOTIDE SEQUENCE [LARGE SCALE GENOMIC DNA]</scope>
    <source>
        <strain evidence="3 4">CBS 141442</strain>
    </source>
</reference>
<evidence type="ECO:0000313" key="4">
    <source>
        <dbReference type="Proteomes" id="UP000182334"/>
    </source>
</evidence>
<feature type="domain" description="VPS9" evidence="2">
    <location>
        <begin position="1621"/>
        <end position="1786"/>
    </location>
</feature>
<dbReference type="GO" id="GO:0006749">
    <property type="term" value="P:glutathione metabolic process"/>
    <property type="evidence" value="ECO:0007669"/>
    <property type="project" value="TreeGrafter"/>
</dbReference>
<comment type="similarity">
    <text evidence="1">Belongs to the oxoprolinase family.</text>
</comment>
<sequence length="2546" mass="284338">MSYSDIKGIKIAIDRGGTFCDIIAKIPGQPDFVFKLLSVDPLNYPDAPTEGIRRVLEHAHGVEIAKGEKLKIDSIDLIRMGTTVATNALLERKGAAVALVTTKGFKDVLRIGNQTRPAIFDLTAHKLGHLYLEVLEIDERVTMELFTEGGGDKLKEKLKKRLDVGEIDDPELDVGVTGDIVRVLKKPNYEEVEKQLTELYNAGSIKTLALCLLHSYAYPSHEQKIAEIAKKIGFAVSVSHELQPMIGMVNRCSSTVADAYLSPVINNYIQGFGEGFEGGLESFGNKLLFMQSNGGLCPWYKFTGLRAILSGPAGGMVGYGETCYDETTKTSAIGFDAGGTSTDVSRYAGTLEHIYETVVSQVSLQTPQLDISTVAAGGGSMLFWKNGMFMVGPESAGSDPGPACYRKGGPLTVTDANLFLGKLIPGYFPKIFGPNQDEPLDYEVTRTKFLELTEQINAEGASYSPEEVASGFLKVAVEAMARPIRNLTEAKGYNVSEHNLACFGGSGGQFSVALAKNLGINQVAIHKYSSLLSAYGIYLADIVIEKQAPISLAYNSESVAAIDKKVEELVAAAYKDYEDQGHQGFDTKIEVFLNMRYVGSDTHLLIAKGDKNDADKKFIERHRNEFGFTLDRKVLLDDIEVLLIVQSKDKHKNNPYEEFRNLTNPTAASKPQSSERVYFDEIGWQTTNVYELENLPKGTIVEAPAVILDSTQTILVDPGSKAAILSEHILIVIQQEERAKLSEKTVDPIQLSVFGHRFMSIAEQMGRTLQQTAISTNIKERLDFSCALFDSNGDLVANAPHVPIHLGAMSFAVKAQKELWDGKLEQGDVLVTNHPCAGGSHLPDITVITPVIDDDGKVLFWTASRGHHADIGSISAGSMPPNSKTIYDEGAAIITHKLCSKGKFDEEGITRLLLDEPAKHPGGSGTRALSDNISDLKAQVSANFKGITLLKGLVQEYTYPVIDLYMTGIQDTAELAVRNLLKTAYERFNGHNLQAIDYLDDGTEIAVQIAIDPETGDSVFDFTKSGDEMYGNLNAPKAILYSAVLYVLRSLISEEIPLNNGCLKPIKFITRPNSVVDPSYEAAVVGGNVETTQRIVDVMLKAFEAAAASQGTCNNFTFGINDKENAVSFGYYETICGGSGAGPTWDGQSAVQCHTTNTRITDTELFEKRYPVIVREYSIRAGSGGEGDHRGGDGVIRDIEFSYDGLEVSCLMERRSLAPFGLAGGSSGARGRNVWIKKPKKGEEARSTYLGGKTTVKVKKGDRVIIMTPGGGGYGGKSKATATDQRTVDYGVKSTLPSRVTGSVVSKTMASTKQKHLPLLYNPLLNSIFNNPIHEKSALRFTIQEIGQAHNDFAILVPPAQILHEFQDDSSQKLVDVCYSNDDFVRSHIIKIKVAFSATSAPGSKVQLIIYNTMNGKQVLIKNRMVYTGKGFKKSMKLSIVDVGHFVSFCDYFPKGSRFLVLYIQDTLYGHKMTGPNPPMVKELPKPRTQPIIGQDVTFERILRTFPVLSQAMSEHFYVLFHHNNRQFQRLRTRSRMPLETISGDFQTVISETNGIITKCVFANTTEGDKAYNIINAILKEYPRLDMDKLIHEYVELNIYDTVWLQLVFQYQNYRPDDGIGGEDLPVLLLTQSLYKDLSCLSLNQLDIPTEEPWIMNTLYKRVSEAIETFSKLGDPSTSNWSLKVKIITDTMKILTEGAKAEGTKARNIVIDADTLIGLSIMVVVHSKVPYLEAHLHYIRHFEVKKHFLNSSEADDVADSGLLNYILSNFEAVIYHLSNGELNLHLEEMSQLSTLNYQFWSAIQKKNISQVSQLLDQVAEEYGHQPLPKNHYLRSRNIHGESCFTFAIRSKNSKIFRMLITRTVDWILFEDLIFDMNTSTDQNLLMLALQEEAHDMCMCIIDTIGETATVEEQYLYYNSKDINGRTVGHYLSHDTAVLDAIGNSIDWKAKDSNSYTPLLSLCRCYDHPDYYTLIRKAFECVANTQDGYITYDDHIDKSGNTLLHVIAKDIKASGLLNESKSLINVNKFNNKYLLPIGVFIRYSRLENLRCLFEDKRLIFDLEDPQNFYNVLDYYSFSASRAQNGNPGAIGEIRQAVVSKFFRHYFPNKLSIEFGAMNARYDGNMKDWIVNLAYKDSGDSGFSSMVKIANKSVEKDAVATRYVPLNQLRQFTKIIKIASPLSFTMIPEAFWVNFPSGGSTIPFCSKFRTNRALEHLNMLFQSMNFQSKTSQTLFLRSLTMCCRNEPILVLDFMNDYAHKQEIEKTDIGEVKLSPQKIDEIDYFLGYSKDDLLKYMRQISKLNKLSAVGGIKQCDYRAVFDQLLTTLPGVKWDELEPKKEARTIDALYHTFQSFVLWIEICVAELLKNCGIVVDKLNRWRQKYTKIKEINAELHRFEEQIVVHRTEDGEERPGTISRRSTMSLDAIPIEDEESKSTFFGLIDNKKSRYRKLLFSKAEEVKKVMDLNVEIKMEHEAIAAEISHFLAFRSGFMAFAIKQFTKSTLVLLRHRQYEMTKTLYETRSSEKVTSINRFDGAPINTVEEPKNSHG</sequence>
<dbReference type="Pfam" id="PF19278">
    <property type="entry name" value="Hydant_A_C"/>
    <property type="match status" value="1"/>
</dbReference>
<dbReference type="SUPFAM" id="SSF109993">
    <property type="entry name" value="VPS9 domain"/>
    <property type="match status" value="1"/>
</dbReference>
<dbReference type="Pfam" id="PF02204">
    <property type="entry name" value="VPS9"/>
    <property type="match status" value="1"/>
</dbReference>
<gene>
    <name evidence="3" type="ORF">SAMEA4029010_CIC11G00000005419</name>
</gene>
<proteinExistence type="inferred from homology"/>
<accession>A0A1L0BC89</accession>
<dbReference type="Pfam" id="PF05378">
    <property type="entry name" value="Hydant_A_N"/>
    <property type="match status" value="1"/>
</dbReference>
<dbReference type="PANTHER" id="PTHR11365:SF2">
    <property type="entry name" value="5-OXOPROLINASE"/>
    <property type="match status" value="1"/>
</dbReference>
<dbReference type="GO" id="GO:0017168">
    <property type="term" value="F:5-oxoprolinase (ATP-hydrolyzing) activity"/>
    <property type="evidence" value="ECO:0007669"/>
    <property type="project" value="TreeGrafter"/>
</dbReference>
<dbReference type="EMBL" id="LT635756">
    <property type="protein sequence ID" value="SGZ47430.1"/>
    <property type="molecule type" value="Genomic_DNA"/>
</dbReference>
<dbReference type="Gene3D" id="1.25.40.20">
    <property type="entry name" value="Ankyrin repeat-containing domain"/>
    <property type="match status" value="1"/>
</dbReference>
<protein>
    <submittedName>
        <fullName evidence="3">CIC11C00000005419</fullName>
    </submittedName>
</protein>
<dbReference type="InterPro" id="IPR036770">
    <property type="entry name" value="Ankyrin_rpt-contain_sf"/>
</dbReference>
<evidence type="ECO:0000256" key="1">
    <source>
        <dbReference type="ARBA" id="ARBA00010403"/>
    </source>
</evidence>
<dbReference type="Pfam" id="PF02538">
    <property type="entry name" value="Hydantoinase_B"/>
    <property type="match status" value="1"/>
</dbReference>
<dbReference type="GO" id="GO:0005829">
    <property type="term" value="C:cytosol"/>
    <property type="evidence" value="ECO:0007669"/>
    <property type="project" value="TreeGrafter"/>
</dbReference>
<evidence type="ECO:0000313" key="3">
    <source>
        <dbReference type="EMBL" id="SGZ47430.1"/>
    </source>
</evidence>
<dbReference type="PANTHER" id="PTHR11365">
    <property type="entry name" value="5-OXOPROLINASE RELATED"/>
    <property type="match status" value="1"/>
</dbReference>
<dbReference type="InterPro" id="IPR002821">
    <property type="entry name" value="Hydantoinase_A"/>
</dbReference>
<keyword evidence="4" id="KW-1185">Reference proteome</keyword>
<organism evidence="3 4">
    <name type="scientific">Sungouiella intermedia</name>
    <dbReference type="NCBI Taxonomy" id="45354"/>
    <lineage>
        <taxon>Eukaryota</taxon>
        <taxon>Fungi</taxon>
        <taxon>Dikarya</taxon>
        <taxon>Ascomycota</taxon>
        <taxon>Saccharomycotina</taxon>
        <taxon>Pichiomycetes</taxon>
        <taxon>Metschnikowiaceae</taxon>
        <taxon>Sungouiella</taxon>
    </lineage>
</organism>
<dbReference type="InterPro" id="IPR003123">
    <property type="entry name" value="VPS9"/>
</dbReference>
<evidence type="ECO:0000259" key="2">
    <source>
        <dbReference type="PROSITE" id="PS51205"/>
    </source>
</evidence>
<dbReference type="InterPro" id="IPR003692">
    <property type="entry name" value="Hydantoinase_B"/>
</dbReference>
<dbReference type="OrthoDB" id="3643at2759"/>
<dbReference type="InterPro" id="IPR008040">
    <property type="entry name" value="Hydant_A_N"/>
</dbReference>
<dbReference type="SUPFAM" id="SSF48403">
    <property type="entry name" value="Ankyrin repeat"/>
    <property type="match status" value="1"/>
</dbReference>
<name>A0A1L0BC89_9ASCO</name>
<dbReference type="Pfam" id="PF01968">
    <property type="entry name" value="Hydantoinase_A"/>
    <property type="match status" value="1"/>
</dbReference>
<dbReference type="InterPro" id="IPR037191">
    <property type="entry name" value="VPS9_dom_sf"/>
</dbReference>
<dbReference type="InterPro" id="IPR045079">
    <property type="entry name" value="Oxoprolinase-like"/>
</dbReference>
<dbReference type="PROSITE" id="PS51205">
    <property type="entry name" value="VPS9"/>
    <property type="match status" value="1"/>
</dbReference>
<dbReference type="STRING" id="45354.A0A1L0BC89"/>